<name>A0A378F4Q6_KLEPN</name>
<gene>
    <name evidence="1" type="ORF">NCTC9617_00423</name>
</gene>
<proteinExistence type="predicted"/>
<sequence length="115" mass="12089">MNKVIRKGDTLREYGGRVLMGHYQCFGLGFACKGDPVKCNKHGMTTIAEGSARTTMMASRLRCTVIAAPAAARWSALTQTAGLISEAGTGVSPVRRRATAWYGQVAIGFGPAGPA</sequence>
<organism evidence="1 2">
    <name type="scientific">Klebsiella pneumoniae</name>
    <dbReference type="NCBI Taxonomy" id="573"/>
    <lineage>
        <taxon>Bacteria</taxon>
        <taxon>Pseudomonadati</taxon>
        <taxon>Pseudomonadota</taxon>
        <taxon>Gammaproteobacteria</taxon>
        <taxon>Enterobacterales</taxon>
        <taxon>Enterobacteriaceae</taxon>
        <taxon>Klebsiella/Raoultella group</taxon>
        <taxon>Klebsiella</taxon>
        <taxon>Klebsiella pneumoniae complex</taxon>
    </lineage>
</organism>
<dbReference type="PROSITE" id="PS51257">
    <property type="entry name" value="PROKAR_LIPOPROTEIN"/>
    <property type="match status" value="1"/>
</dbReference>
<evidence type="ECO:0000313" key="1">
    <source>
        <dbReference type="EMBL" id="STW38904.1"/>
    </source>
</evidence>
<dbReference type="AlphaFoldDB" id="A0A378F4Q6"/>
<dbReference type="EMBL" id="UGNC01000004">
    <property type="protein sequence ID" value="STW38904.1"/>
    <property type="molecule type" value="Genomic_DNA"/>
</dbReference>
<dbReference type="Proteomes" id="UP000255167">
    <property type="component" value="Unassembled WGS sequence"/>
</dbReference>
<accession>A0A378F4Q6</accession>
<reference evidence="1 2" key="1">
    <citation type="submission" date="2018-06" db="EMBL/GenBank/DDBJ databases">
        <authorList>
            <consortium name="Pathogen Informatics"/>
            <person name="Doyle S."/>
        </authorList>
    </citation>
    <scope>NUCLEOTIDE SEQUENCE [LARGE SCALE GENOMIC DNA]</scope>
    <source>
        <strain evidence="1 2">NCTC9617</strain>
    </source>
</reference>
<protein>
    <submittedName>
        <fullName evidence="1">PaaR repeat-containing protein</fullName>
    </submittedName>
</protein>
<evidence type="ECO:0000313" key="2">
    <source>
        <dbReference type="Proteomes" id="UP000255167"/>
    </source>
</evidence>